<dbReference type="Proteomes" id="UP000001477">
    <property type="component" value="Chromosome"/>
</dbReference>
<dbReference type="HOGENOM" id="CLU_2716416_0_0_9"/>
<proteinExistence type="predicted"/>
<gene>
    <name evidence="1" type="ordered locus">EUBREC_1209</name>
</gene>
<sequence length="72" mass="8088">MQCGIPVLRIECPEAQIFASTPNNKSVWKVCVHNKTDTNKTNRAIIYDSSVCGYEHPGSNSFNNTITERKTE</sequence>
<dbReference type="STRING" id="515619.EUBREC_1209"/>
<accession>C4ZHF7</accession>
<reference evidence="1 2" key="1">
    <citation type="journal article" date="2009" name="Proc. Natl. Acad. Sci. U.S.A.">
        <title>Characterizing a model human gut microbiota composed of members of its two dominant bacterial phyla.</title>
        <authorList>
            <person name="Mahowald M.A."/>
            <person name="Rey F.E."/>
            <person name="Seedorf H."/>
            <person name="Turnbaugh P.J."/>
            <person name="Fulton R.S."/>
            <person name="Wollam A."/>
            <person name="Shah N."/>
            <person name="Wang C."/>
            <person name="Magrini V."/>
            <person name="Wilson R.K."/>
            <person name="Cantarel B.L."/>
            <person name="Coutinho P.M."/>
            <person name="Henrissat B."/>
            <person name="Crock L.W."/>
            <person name="Russell A."/>
            <person name="Verberkmoes N.C."/>
            <person name="Hettich R.L."/>
            <person name="Gordon J.I."/>
        </authorList>
    </citation>
    <scope>NUCLEOTIDE SEQUENCE [LARGE SCALE GENOMIC DNA]</scope>
    <source>
        <strain evidence="2">ATCC 33656 / DSM 3377 / JCM 17463 / KCTC 5835 / LMG 30912 / VPI 0990</strain>
    </source>
</reference>
<name>C4ZHF7_AGARV</name>
<organism evidence="1 2">
    <name type="scientific">Agathobacter rectalis (strain ATCC 33656 / DSM 3377 / JCM 17463 / KCTC 5835 / VPI 0990)</name>
    <name type="common">Eubacterium rectale</name>
    <dbReference type="NCBI Taxonomy" id="515619"/>
    <lineage>
        <taxon>Bacteria</taxon>
        <taxon>Bacillati</taxon>
        <taxon>Bacillota</taxon>
        <taxon>Clostridia</taxon>
        <taxon>Lachnospirales</taxon>
        <taxon>Lachnospiraceae</taxon>
        <taxon>Agathobacter</taxon>
    </lineage>
</organism>
<evidence type="ECO:0000313" key="2">
    <source>
        <dbReference type="Proteomes" id="UP000001477"/>
    </source>
</evidence>
<protein>
    <submittedName>
        <fullName evidence="1">Uncharacterized protein</fullName>
    </submittedName>
</protein>
<dbReference type="KEGG" id="ere:EUBREC_1209"/>
<dbReference type="AlphaFoldDB" id="C4ZHF7"/>
<dbReference type="PaxDb" id="515619-EUBREC_1209"/>
<dbReference type="EMBL" id="CP001107">
    <property type="protein sequence ID" value="ACR74969.1"/>
    <property type="molecule type" value="Genomic_DNA"/>
</dbReference>
<evidence type="ECO:0000313" key="1">
    <source>
        <dbReference type="EMBL" id="ACR74969.1"/>
    </source>
</evidence>